<dbReference type="Proteomes" id="UP000008370">
    <property type="component" value="Unassembled WGS sequence"/>
</dbReference>
<dbReference type="EMBL" id="JH930471">
    <property type="protein sequence ID" value="EKM57168.1"/>
    <property type="molecule type" value="Genomic_DNA"/>
</dbReference>
<name>K5VZZ9_PHACS</name>
<dbReference type="InParanoid" id="K5VZZ9"/>
<evidence type="ECO:0008006" key="3">
    <source>
        <dbReference type="Google" id="ProtNLM"/>
    </source>
</evidence>
<accession>K5VZZ9</accession>
<sequence length="213" mass="24726">MLASAADIPEELFELVSEILTRNVTFIREPEDRAPVKRCMNRCSLVCKFWALQCRPRIFSHLTLRSIEDTQTLLNLSRVVRRYVVNIFLEEIEPCEPWTHIVHRAVASGELSPDTISHRLDGACTPTSVQILRSLHPSLPQRTPVAYQEHIFLHVTNYRLRVFTDIAQLVRKLLESRNWQIEFTNISWIKTPETVPSALGMKNRAMCHNIEIR</sequence>
<dbReference type="RefSeq" id="XP_007394989.1">
    <property type="nucleotide sequence ID" value="XM_007394927.1"/>
</dbReference>
<reference evidence="1 2" key="1">
    <citation type="journal article" date="2012" name="BMC Genomics">
        <title>Comparative genomics of the white-rot fungi, Phanerochaete carnosa and P. chrysosporium, to elucidate the genetic basis of the distinct wood types they colonize.</title>
        <authorList>
            <person name="Suzuki H."/>
            <person name="MacDonald J."/>
            <person name="Syed K."/>
            <person name="Salamov A."/>
            <person name="Hori C."/>
            <person name="Aerts A."/>
            <person name="Henrissat B."/>
            <person name="Wiebenga A."/>
            <person name="vanKuyk P.A."/>
            <person name="Barry K."/>
            <person name="Lindquist E."/>
            <person name="LaButti K."/>
            <person name="Lapidus A."/>
            <person name="Lucas S."/>
            <person name="Coutinho P."/>
            <person name="Gong Y."/>
            <person name="Samejima M."/>
            <person name="Mahadevan R."/>
            <person name="Abou-Zaid M."/>
            <person name="de Vries R.P."/>
            <person name="Igarashi K."/>
            <person name="Yadav J.S."/>
            <person name="Grigoriev I.V."/>
            <person name="Master E.R."/>
        </authorList>
    </citation>
    <scope>NUCLEOTIDE SEQUENCE [LARGE SCALE GENOMIC DNA]</scope>
    <source>
        <strain evidence="1 2">HHB-10118-sp</strain>
    </source>
</reference>
<organism evidence="1 2">
    <name type="scientific">Phanerochaete carnosa (strain HHB-10118-sp)</name>
    <name type="common">White-rot fungus</name>
    <name type="synonym">Peniophora carnosa</name>
    <dbReference type="NCBI Taxonomy" id="650164"/>
    <lineage>
        <taxon>Eukaryota</taxon>
        <taxon>Fungi</taxon>
        <taxon>Dikarya</taxon>
        <taxon>Basidiomycota</taxon>
        <taxon>Agaricomycotina</taxon>
        <taxon>Agaricomycetes</taxon>
        <taxon>Polyporales</taxon>
        <taxon>Phanerochaetaceae</taxon>
        <taxon>Phanerochaete</taxon>
    </lineage>
</organism>
<evidence type="ECO:0000313" key="1">
    <source>
        <dbReference type="EMBL" id="EKM57168.1"/>
    </source>
</evidence>
<dbReference type="OrthoDB" id="2800083at2759"/>
<keyword evidence="2" id="KW-1185">Reference proteome</keyword>
<protein>
    <recommendedName>
        <fullName evidence="3">F-box domain-containing protein</fullName>
    </recommendedName>
</protein>
<dbReference type="KEGG" id="pco:PHACADRAFT_183681"/>
<dbReference type="HOGENOM" id="CLU_1297141_0_0_1"/>
<dbReference type="AlphaFoldDB" id="K5VZZ9"/>
<dbReference type="GeneID" id="18910163"/>
<evidence type="ECO:0000313" key="2">
    <source>
        <dbReference type="Proteomes" id="UP000008370"/>
    </source>
</evidence>
<gene>
    <name evidence="1" type="ORF">PHACADRAFT_183681</name>
</gene>
<proteinExistence type="predicted"/>
<feature type="non-terminal residue" evidence="1">
    <location>
        <position position="213"/>
    </location>
</feature>